<sequence>MKIVTGGAGFIGSNIVRQLNNRGIRDILVVDDLTDGRKCRNLQGLSFYDYMDYEDFDMEMAEDTFDCGYIDVVFHEGACSDTMNYNGRYMMKNNYEGSKNLLRYCMHRNIPFLYASSASTYGSGKNGFREDPQCEQALNPYAYSKLQFDRFVRQLLPLAKSQIVGFRYFNVFGPQENHKDRMASLIYQKYHELQKTSKITLFEGTAGYENGGQIRDFIYVKDVVNVIFYFWEHPELRGIYNCGTGEGHSFNEFVQGIISYCGKGAIEYVPFPEILKGKYQSYTQADTTKLMRAGYDRGFTLLNEAVKEYCRILEKSDGYYE</sequence>
<feature type="binding site" evidence="4">
    <location>
        <position position="170"/>
    </location>
    <ligand>
        <name>substrate</name>
    </ligand>
</feature>
<dbReference type="CDD" id="cd05248">
    <property type="entry name" value="ADP_GME_SDR_e"/>
    <property type="match status" value="1"/>
</dbReference>
<feature type="binding site" evidence="4">
    <location>
        <position position="179"/>
    </location>
    <ligand>
        <name>NADP(+)</name>
        <dbReference type="ChEBI" id="CHEBI:58349"/>
    </ligand>
</feature>
<comment type="catalytic activity">
    <reaction evidence="4">
        <text>ADP-D-glycero-beta-D-manno-heptose = ADP-L-glycero-beta-D-manno-heptose</text>
        <dbReference type="Rhea" id="RHEA:17577"/>
        <dbReference type="ChEBI" id="CHEBI:59967"/>
        <dbReference type="ChEBI" id="CHEBI:61506"/>
        <dbReference type="EC" id="5.1.3.20"/>
    </reaction>
</comment>
<evidence type="ECO:0000256" key="2">
    <source>
        <dbReference type="ARBA" id="ARBA00023235"/>
    </source>
</evidence>
<dbReference type="RefSeq" id="WP_048514872.1">
    <property type="nucleotide sequence ID" value="NZ_FUXD01000036.1"/>
</dbReference>
<dbReference type="Proteomes" id="UP000036503">
    <property type="component" value="Unassembled WGS sequence"/>
</dbReference>
<evidence type="ECO:0000256" key="3">
    <source>
        <dbReference type="ARBA" id="ARBA00023277"/>
    </source>
</evidence>
<accession>A0A0J6WUR8</accession>
<dbReference type="PATRIC" id="fig|1122219.3.peg.2026"/>
<dbReference type="InterPro" id="IPR011912">
    <property type="entry name" value="Heptose_epim"/>
</dbReference>
<feature type="binding site" evidence="4">
    <location>
        <position position="145"/>
    </location>
    <ligand>
        <name>NADP(+)</name>
        <dbReference type="ChEBI" id="CHEBI:58349"/>
    </ligand>
</feature>
<feature type="binding site" evidence="4">
    <location>
        <begin position="202"/>
        <end position="205"/>
    </location>
    <ligand>
        <name>substrate</name>
    </ligand>
</feature>
<feature type="binding site" evidence="4">
    <location>
        <begin position="76"/>
        <end position="80"/>
    </location>
    <ligand>
        <name>NADP(+)</name>
        <dbReference type="ChEBI" id="CHEBI:58349"/>
    </ligand>
</feature>
<evidence type="ECO:0000256" key="4">
    <source>
        <dbReference type="HAMAP-Rule" id="MF_01601"/>
    </source>
</evidence>
<dbReference type="EMBL" id="LEKT01000040">
    <property type="protein sequence ID" value="KMO85933.1"/>
    <property type="molecule type" value="Genomic_DNA"/>
</dbReference>
<dbReference type="Pfam" id="PF01370">
    <property type="entry name" value="Epimerase"/>
    <property type="match status" value="1"/>
</dbReference>
<dbReference type="Gene3D" id="3.90.25.10">
    <property type="entry name" value="UDP-galactose 4-epimerase, domain 1"/>
    <property type="match status" value="1"/>
</dbReference>
<name>A0A0J6WUR8_9FIRM</name>
<keyword evidence="2 4" id="KW-0413">Isomerase</keyword>
<feature type="binding site" evidence="4">
    <location>
        <position position="171"/>
    </location>
    <ligand>
        <name>NADP(+)</name>
        <dbReference type="ChEBI" id="CHEBI:58349"/>
    </ligand>
</feature>
<dbReference type="GO" id="GO:0008712">
    <property type="term" value="F:ADP-glyceromanno-heptose 6-epimerase activity"/>
    <property type="evidence" value="ECO:0007669"/>
    <property type="project" value="UniProtKB-UniRule"/>
</dbReference>
<dbReference type="EC" id="5.1.3.20" evidence="4"/>
<dbReference type="NCBIfam" id="TIGR02197">
    <property type="entry name" value="heptose_epim"/>
    <property type="match status" value="1"/>
</dbReference>
<dbReference type="InParanoid" id="A0A0J6WUR8"/>
<evidence type="ECO:0000259" key="5">
    <source>
        <dbReference type="Pfam" id="PF01370"/>
    </source>
</evidence>
<protein>
    <recommendedName>
        <fullName evidence="4">ADP-L-glycero-D-manno-heptose-6-epimerase</fullName>
        <ecNumber evidence="4">5.1.3.20</ecNumber>
    </recommendedName>
    <alternativeName>
        <fullName evidence="4">ADP-L-glycero-beta-D-manno-heptose-6-epimerase</fullName>
        <shortName evidence="4">ADP-glyceromanno-heptose 6-epimerase</shortName>
        <shortName evidence="4">ADP-hep 6-epimerase</shortName>
        <shortName evidence="4">AGME</shortName>
    </alternativeName>
</protein>
<keyword evidence="7" id="KW-1185">Reference proteome</keyword>
<comment type="caution">
    <text evidence="4">Lacks conserved residue(s) required for the propagation of feature annotation.</text>
</comment>
<feature type="binding site" evidence="4">
    <location>
        <begin position="31"/>
        <end position="32"/>
    </location>
    <ligand>
        <name>NADP(+)</name>
        <dbReference type="ChEBI" id="CHEBI:58349"/>
    </ligand>
</feature>
<feature type="binding site" evidence="4">
    <location>
        <position position="181"/>
    </location>
    <ligand>
        <name>substrate</name>
    </ligand>
</feature>
<comment type="subunit">
    <text evidence="4">Homopentamer.</text>
</comment>
<keyword evidence="1 4" id="KW-0521">NADP</keyword>
<feature type="binding site" evidence="4">
    <location>
        <position position="38"/>
    </location>
    <ligand>
        <name>NADP(+)</name>
        <dbReference type="ChEBI" id="CHEBI:58349"/>
    </ligand>
</feature>
<comment type="pathway">
    <text evidence="4">Nucleotide-sugar biosynthesis; ADP-L-glycero-beta-D-manno-heptose biosynthesis; ADP-L-glycero-beta-D-manno-heptose from D-glycero-beta-D-manno-heptose 7-phosphate: step 4/4.</text>
</comment>
<organism evidence="6 7">
    <name type="scientific">Megasphaera cerevisiae DSM 20462</name>
    <dbReference type="NCBI Taxonomy" id="1122219"/>
    <lineage>
        <taxon>Bacteria</taxon>
        <taxon>Bacillati</taxon>
        <taxon>Bacillota</taxon>
        <taxon>Negativicutes</taxon>
        <taxon>Veillonellales</taxon>
        <taxon>Veillonellaceae</taxon>
        <taxon>Megasphaera</taxon>
    </lineage>
</organism>
<feature type="active site" description="Proton acceptor" evidence="4">
    <location>
        <position position="179"/>
    </location>
</feature>
<feature type="binding site" evidence="4">
    <location>
        <begin position="10"/>
        <end position="11"/>
    </location>
    <ligand>
        <name>NADP(+)</name>
        <dbReference type="ChEBI" id="CHEBI:58349"/>
    </ligand>
</feature>
<dbReference type="AlphaFoldDB" id="A0A0J6WUR8"/>
<evidence type="ECO:0000313" key="6">
    <source>
        <dbReference type="EMBL" id="KMO85933.1"/>
    </source>
</evidence>
<comment type="caution">
    <text evidence="6">The sequence shown here is derived from an EMBL/GenBank/DDBJ whole genome shotgun (WGS) entry which is preliminary data.</text>
</comment>
<feature type="domain" description="NAD-dependent epimerase/dehydratase" evidence="5">
    <location>
        <begin position="3"/>
        <end position="243"/>
    </location>
</feature>
<feature type="binding site" evidence="4">
    <location>
        <position position="93"/>
    </location>
    <ligand>
        <name>NADP(+)</name>
        <dbReference type="ChEBI" id="CHEBI:58349"/>
    </ligand>
</feature>
<dbReference type="PANTHER" id="PTHR43103:SF3">
    <property type="entry name" value="ADP-L-GLYCERO-D-MANNO-HEPTOSE-6-EPIMERASE"/>
    <property type="match status" value="1"/>
</dbReference>
<dbReference type="GO" id="GO:0050661">
    <property type="term" value="F:NADP binding"/>
    <property type="evidence" value="ECO:0007669"/>
    <property type="project" value="InterPro"/>
</dbReference>
<feature type="binding site" evidence="4">
    <location>
        <position position="188"/>
    </location>
    <ligand>
        <name>substrate</name>
    </ligand>
</feature>
<dbReference type="InterPro" id="IPR001509">
    <property type="entry name" value="Epimerase_deHydtase"/>
</dbReference>
<comment type="function">
    <text evidence="4">Catalyzes the interconversion between ADP-D-glycero-beta-D-manno-heptose and ADP-L-glycero-beta-D-manno-heptose via an epimerization at carbon 6 of the heptose.</text>
</comment>
<comment type="domain">
    <text evidence="4">Contains a large N-terminal NADP-binding domain, and a smaller C-terminal substrate-binding domain.</text>
</comment>
<dbReference type="STRING" id="39029.BSR42_02250"/>
<evidence type="ECO:0000313" key="7">
    <source>
        <dbReference type="Proteomes" id="UP000036503"/>
    </source>
</evidence>
<dbReference type="Gene3D" id="3.40.50.720">
    <property type="entry name" value="NAD(P)-binding Rossmann-like Domain"/>
    <property type="match status" value="1"/>
</dbReference>
<proteinExistence type="inferred from homology"/>
<dbReference type="UniPathway" id="UPA00356">
    <property type="reaction ID" value="UER00440"/>
</dbReference>
<gene>
    <name evidence="6" type="primary">rfaD</name>
    <name evidence="4" type="synonym">hldD</name>
    <name evidence="6" type="ORF">AB840_10870</name>
</gene>
<reference evidence="6 7" key="1">
    <citation type="submission" date="2015-06" db="EMBL/GenBank/DDBJ databases">
        <title>Draft genome sequence of beer spoilage bacterium Megasphaera cerevisiae type strain 20462.</title>
        <authorList>
            <person name="Kutumbaka K."/>
            <person name="Pasmowitz J."/>
            <person name="Mategko J."/>
            <person name="Reyes D."/>
            <person name="Friedrich A."/>
            <person name="Han S."/>
            <person name="Martens-Habbena W."/>
            <person name="Neal-McKinney J."/>
            <person name="Janagama H.K."/>
            <person name="Nadala C."/>
            <person name="Samadpour M."/>
        </authorList>
    </citation>
    <scope>NUCLEOTIDE SEQUENCE [LARGE SCALE GENOMIC DNA]</scope>
    <source>
        <strain evidence="6 7">DSM 20462</strain>
    </source>
</reference>
<feature type="active site" description="Proton acceptor" evidence="4">
    <location>
        <position position="141"/>
    </location>
</feature>
<dbReference type="PANTHER" id="PTHR43103">
    <property type="entry name" value="NUCLEOSIDE-DIPHOSPHATE-SUGAR EPIMERASE"/>
    <property type="match status" value="1"/>
</dbReference>
<comment type="cofactor">
    <cofactor evidence="4">
        <name>NADP(+)</name>
        <dbReference type="ChEBI" id="CHEBI:58349"/>
    </cofactor>
    <text evidence="4">Binds 1 NADP(+) per subunit.</text>
</comment>
<dbReference type="GO" id="GO:0005975">
    <property type="term" value="P:carbohydrate metabolic process"/>
    <property type="evidence" value="ECO:0007669"/>
    <property type="project" value="UniProtKB-UniRule"/>
</dbReference>
<dbReference type="HAMAP" id="MF_01601">
    <property type="entry name" value="Heptose_epimerase"/>
    <property type="match status" value="1"/>
</dbReference>
<dbReference type="OrthoDB" id="9766450at2"/>
<feature type="binding site" evidence="4">
    <location>
        <position position="215"/>
    </location>
    <ligand>
        <name>substrate</name>
    </ligand>
</feature>
<evidence type="ECO:0000256" key="1">
    <source>
        <dbReference type="ARBA" id="ARBA00022857"/>
    </source>
</evidence>
<feature type="binding site" evidence="4">
    <location>
        <position position="279"/>
    </location>
    <ligand>
        <name>substrate</name>
    </ligand>
</feature>
<dbReference type="GO" id="GO:0097171">
    <property type="term" value="P:ADP-L-glycero-beta-D-manno-heptose biosynthetic process"/>
    <property type="evidence" value="ECO:0007669"/>
    <property type="project" value="UniProtKB-UniPathway"/>
</dbReference>
<comment type="similarity">
    <text evidence="4">Belongs to the NAD(P)-dependent epimerase/dehydratase family. HldD subfamily.</text>
</comment>
<keyword evidence="3 4" id="KW-0119">Carbohydrate metabolism</keyword>
<dbReference type="SUPFAM" id="SSF51735">
    <property type="entry name" value="NAD(P)-binding Rossmann-fold domains"/>
    <property type="match status" value="1"/>
</dbReference>
<dbReference type="InterPro" id="IPR036291">
    <property type="entry name" value="NAD(P)-bd_dom_sf"/>
</dbReference>